<evidence type="ECO:0000256" key="5">
    <source>
        <dbReference type="SAM" id="Phobius"/>
    </source>
</evidence>
<evidence type="ECO:0000256" key="3">
    <source>
        <dbReference type="ARBA" id="ARBA00022679"/>
    </source>
</evidence>
<keyword evidence="3" id="KW-0808">Transferase</keyword>
<protein>
    <recommendedName>
        <fullName evidence="6">Glycosyltransferase 2-like domain-containing protein</fullName>
    </recommendedName>
</protein>
<dbReference type="Gene3D" id="3.90.550.10">
    <property type="entry name" value="Spore Coat Polysaccharide Biosynthesis Protein SpsA, Chain A"/>
    <property type="match status" value="1"/>
</dbReference>
<keyword evidence="8" id="KW-1185">Reference proteome</keyword>
<evidence type="ECO:0000313" key="8">
    <source>
        <dbReference type="Proteomes" id="UP000321793"/>
    </source>
</evidence>
<feature type="transmembrane region" description="Helical" evidence="5">
    <location>
        <begin position="340"/>
        <end position="359"/>
    </location>
</feature>
<evidence type="ECO:0000256" key="4">
    <source>
        <dbReference type="SAM" id="MobiDB-lite"/>
    </source>
</evidence>
<dbReference type="InterPro" id="IPR001173">
    <property type="entry name" value="Glyco_trans_2-like"/>
</dbReference>
<dbReference type="Proteomes" id="UP000321793">
    <property type="component" value="Unassembled WGS sequence"/>
</dbReference>
<name>A0A512T2G8_9MICO</name>
<dbReference type="InterPro" id="IPR029044">
    <property type="entry name" value="Nucleotide-diphossugar_trans"/>
</dbReference>
<feature type="domain" description="Glycosyltransferase 2-like" evidence="6">
    <location>
        <begin position="60"/>
        <end position="221"/>
    </location>
</feature>
<keyword evidence="2" id="KW-0328">Glycosyltransferase</keyword>
<dbReference type="AlphaFoldDB" id="A0A512T2G8"/>
<keyword evidence="5" id="KW-0472">Membrane</keyword>
<feature type="region of interest" description="Disordered" evidence="4">
    <location>
        <begin position="1"/>
        <end position="50"/>
    </location>
</feature>
<sequence length="412" mass="44888">MGNSGSSNHRLPRSVRRAVADTDGVRLPDTDRGCAEMTPDSPHDDRATPRPAAVERVFAIIPAHDEAATLPQVLTALRRQVRSDRILVVADNCTDDTAGIARAAGVGVLVTVGNESRKAGALNQGLALLLPTLGDGDALLVMDADTELSLGFIEAAVRSLSEDPLRGAAGGIFTGSAPRGFLELAQTNEYERYAREVERTRRVQVLTGTASLFRVTALQDVRRSRGTVLPGRQGEVYDGDALTEDMELTLALSTLGWALTSPAACRTSTELMPTVRALQDQRIRWYRGALENLRTYGWTPVTRRYLRQQVMLAIGVVAMALYLTLMVVDTLLGQLGFHPFWAVVGALFALERVVTAWHAGRRGRLLALLLVPELVYDVLLQVAFVRAVTAALRRSAAVWRHDTAPPRRRVDA</sequence>
<comment type="similarity">
    <text evidence="1">Belongs to the glycosyltransferase 2 family.</text>
</comment>
<dbReference type="Pfam" id="PF00535">
    <property type="entry name" value="Glycos_transf_2"/>
    <property type="match status" value="1"/>
</dbReference>
<dbReference type="CDD" id="cd06423">
    <property type="entry name" value="CESA_like"/>
    <property type="match status" value="1"/>
</dbReference>
<dbReference type="EMBL" id="BKBA01000009">
    <property type="protein sequence ID" value="GEQ14409.1"/>
    <property type="molecule type" value="Genomic_DNA"/>
</dbReference>
<evidence type="ECO:0000313" key="7">
    <source>
        <dbReference type="EMBL" id="GEQ14409.1"/>
    </source>
</evidence>
<evidence type="ECO:0000259" key="6">
    <source>
        <dbReference type="Pfam" id="PF00535"/>
    </source>
</evidence>
<organism evidence="7 8">
    <name type="scientific">Knoellia locipacati</name>
    <dbReference type="NCBI Taxonomy" id="882824"/>
    <lineage>
        <taxon>Bacteria</taxon>
        <taxon>Bacillati</taxon>
        <taxon>Actinomycetota</taxon>
        <taxon>Actinomycetes</taxon>
        <taxon>Micrococcales</taxon>
        <taxon>Intrasporangiaceae</taxon>
        <taxon>Knoellia</taxon>
    </lineage>
</organism>
<feature type="transmembrane region" description="Helical" evidence="5">
    <location>
        <begin position="310"/>
        <end position="328"/>
    </location>
</feature>
<dbReference type="PANTHER" id="PTHR43630">
    <property type="entry name" value="POLY-BETA-1,6-N-ACETYL-D-GLUCOSAMINE SYNTHASE"/>
    <property type="match status" value="1"/>
</dbReference>
<dbReference type="RefSeq" id="WP_147065541.1">
    <property type="nucleotide sequence ID" value="NZ_BAABDN010000002.1"/>
</dbReference>
<reference evidence="7 8" key="1">
    <citation type="submission" date="2019-07" db="EMBL/GenBank/DDBJ databases">
        <title>Whole genome shotgun sequence of Knoellia locipacati NBRC 109775.</title>
        <authorList>
            <person name="Hosoyama A."/>
            <person name="Uohara A."/>
            <person name="Ohji S."/>
            <person name="Ichikawa N."/>
        </authorList>
    </citation>
    <scope>NUCLEOTIDE SEQUENCE [LARGE SCALE GENOMIC DNA]</scope>
    <source>
        <strain evidence="7 8">NBRC 109775</strain>
    </source>
</reference>
<keyword evidence="5" id="KW-1133">Transmembrane helix</keyword>
<accession>A0A512T2G8</accession>
<feature type="compositionally biased region" description="Basic and acidic residues" evidence="4">
    <location>
        <begin position="18"/>
        <end position="34"/>
    </location>
</feature>
<evidence type="ECO:0000256" key="1">
    <source>
        <dbReference type="ARBA" id="ARBA00006739"/>
    </source>
</evidence>
<comment type="caution">
    <text evidence="7">The sequence shown here is derived from an EMBL/GenBank/DDBJ whole genome shotgun (WGS) entry which is preliminary data.</text>
</comment>
<gene>
    <name evidence="7" type="ORF">KLO01_24560</name>
</gene>
<keyword evidence="5" id="KW-0812">Transmembrane</keyword>
<dbReference type="OrthoDB" id="9797391at2"/>
<dbReference type="GO" id="GO:0016757">
    <property type="term" value="F:glycosyltransferase activity"/>
    <property type="evidence" value="ECO:0007669"/>
    <property type="project" value="UniProtKB-KW"/>
</dbReference>
<dbReference type="SUPFAM" id="SSF53448">
    <property type="entry name" value="Nucleotide-diphospho-sugar transferases"/>
    <property type="match status" value="1"/>
</dbReference>
<evidence type="ECO:0000256" key="2">
    <source>
        <dbReference type="ARBA" id="ARBA00022676"/>
    </source>
</evidence>
<dbReference type="PANTHER" id="PTHR43630:SF1">
    <property type="entry name" value="POLY-BETA-1,6-N-ACETYL-D-GLUCOSAMINE SYNTHASE"/>
    <property type="match status" value="1"/>
</dbReference>
<proteinExistence type="inferred from homology"/>